<evidence type="ECO:0000313" key="3">
    <source>
        <dbReference type="Proteomes" id="UP000310636"/>
    </source>
</evidence>
<dbReference type="NCBIfam" id="NF002805">
    <property type="entry name" value="PRK02947.1"/>
    <property type="match status" value="1"/>
</dbReference>
<proteinExistence type="predicted"/>
<evidence type="ECO:0000259" key="1">
    <source>
        <dbReference type="PROSITE" id="PS51464"/>
    </source>
</evidence>
<organism evidence="2 3">
    <name type="scientific">Cohnella fermenti</name>
    <dbReference type="NCBI Taxonomy" id="2565925"/>
    <lineage>
        <taxon>Bacteria</taxon>
        <taxon>Bacillati</taxon>
        <taxon>Bacillota</taxon>
        <taxon>Bacilli</taxon>
        <taxon>Bacillales</taxon>
        <taxon>Paenibacillaceae</taxon>
        <taxon>Cohnella</taxon>
    </lineage>
</organism>
<keyword evidence="3" id="KW-1185">Reference proteome</keyword>
<dbReference type="Proteomes" id="UP000310636">
    <property type="component" value="Unassembled WGS sequence"/>
</dbReference>
<dbReference type="OrthoDB" id="9805185at2"/>
<dbReference type="AlphaFoldDB" id="A0A4S4BH44"/>
<reference evidence="2 3" key="1">
    <citation type="submission" date="2019-04" db="EMBL/GenBank/DDBJ databases">
        <title>Cohnella sp. nov. isolated from preserved vegetables.</title>
        <authorList>
            <person name="Lin S.-Y."/>
            <person name="Hung M.-H."/>
            <person name="Young C.-C."/>
        </authorList>
    </citation>
    <scope>NUCLEOTIDE SEQUENCE [LARGE SCALE GENOMIC DNA]</scope>
    <source>
        <strain evidence="2 3">CC-MHH1044</strain>
    </source>
</reference>
<dbReference type="Pfam" id="PF13580">
    <property type="entry name" value="SIS_2"/>
    <property type="match status" value="1"/>
</dbReference>
<dbReference type="SUPFAM" id="SSF53697">
    <property type="entry name" value="SIS domain"/>
    <property type="match status" value="1"/>
</dbReference>
<dbReference type="PANTHER" id="PTHR30390:SF7">
    <property type="entry name" value="PHOSPHOHEPTOSE ISOMERASE"/>
    <property type="match status" value="1"/>
</dbReference>
<dbReference type="GO" id="GO:1901135">
    <property type="term" value="P:carbohydrate derivative metabolic process"/>
    <property type="evidence" value="ECO:0007669"/>
    <property type="project" value="InterPro"/>
</dbReference>
<sequence length="245" mass="26755">MKVMSHNFVNEMMEMIRLVEREERSSVDEAAEWIAESIAADGLLHLFGCGHSHILVEDFFYRAGGLVQINAILETSIMLHEGAVKSSKIERMEHYAGHILDNYTIAPGETIIVISNSGINGLPVDMAIEAKKRGLRVIALTSSSYYGLESRHSSGLKLKDVADLVLDNHIPYGDALVPVPLAGGHMASGSTIIGAMLLQMVMIAVVSKLAERGIVPSVYTSGNVPGGAEKNEQFIRTYRSRIRHL</sequence>
<gene>
    <name evidence="2" type="ORF">E6C55_27330</name>
</gene>
<dbReference type="InterPro" id="IPR050099">
    <property type="entry name" value="SIS_GmhA/DiaA_subfam"/>
</dbReference>
<accession>A0A4S4BH44</accession>
<dbReference type="GO" id="GO:0097367">
    <property type="term" value="F:carbohydrate derivative binding"/>
    <property type="evidence" value="ECO:0007669"/>
    <property type="project" value="InterPro"/>
</dbReference>
<dbReference type="Gene3D" id="3.40.50.10490">
    <property type="entry name" value="Glucose-6-phosphate isomerase like protein, domain 1"/>
    <property type="match status" value="1"/>
</dbReference>
<name>A0A4S4BH44_9BACL</name>
<dbReference type="InterPro" id="IPR035472">
    <property type="entry name" value="RpiR-like_SIS"/>
</dbReference>
<dbReference type="InterPro" id="IPR001347">
    <property type="entry name" value="SIS_dom"/>
</dbReference>
<evidence type="ECO:0000313" key="2">
    <source>
        <dbReference type="EMBL" id="THF73834.1"/>
    </source>
</evidence>
<feature type="domain" description="SIS" evidence="1">
    <location>
        <begin position="34"/>
        <end position="219"/>
    </location>
</feature>
<dbReference type="PROSITE" id="PS51464">
    <property type="entry name" value="SIS"/>
    <property type="match status" value="1"/>
</dbReference>
<dbReference type="CDD" id="cd05013">
    <property type="entry name" value="SIS_RpiR"/>
    <property type="match status" value="1"/>
</dbReference>
<comment type="caution">
    <text evidence="2">The sequence shown here is derived from an EMBL/GenBank/DDBJ whole genome shotgun (WGS) entry which is preliminary data.</text>
</comment>
<dbReference type="InterPro" id="IPR046348">
    <property type="entry name" value="SIS_dom_sf"/>
</dbReference>
<protein>
    <submittedName>
        <fullName evidence="2">SIS domain-containing protein</fullName>
    </submittedName>
</protein>
<dbReference type="EMBL" id="SSOB01000048">
    <property type="protein sequence ID" value="THF73834.1"/>
    <property type="molecule type" value="Genomic_DNA"/>
</dbReference>
<dbReference type="PANTHER" id="PTHR30390">
    <property type="entry name" value="SEDOHEPTULOSE 7-PHOSPHATE ISOMERASE / DNAA INITIATOR-ASSOCIATING FACTOR FOR REPLICATION INITIATION"/>
    <property type="match status" value="1"/>
</dbReference>